<evidence type="ECO:0000313" key="6">
    <source>
        <dbReference type="Proteomes" id="UP000500938"/>
    </source>
</evidence>
<feature type="chain" id="PRO_5026668787" evidence="2">
    <location>
        <begin position="22"/>
        <end position="377"/>
    </location>
</feature>
<dbReference type="Gene3D" id="2.40.30.170">
    <property type="match status" value="1"/>
</dbReference>
<dbReference type="InterPro" id="IPR006143">
    <property type="entry name" value="RND_pump_MFP"/>
</dbReference>
<feature type="signal peptide" evidence="2">
    <location>
        <begin position="1"/>
        <end position="21"/>
    </location>
</feature>
<dbReference type="Gene3D" id="1.10.287.470">
    <property type="entry name" value="Helix hairpin bin"/>
    <property type="match status" value="1"/>
</dbReference>
<evidence type="ECO:0000256" key="1">
    <source>
        <dbReference type="ARBA" id="ARBA00009477"/>
    </source>
</evidence>
<comment type="similarity">
    <text evidence="1">Belongs to the membrane fusion protein (MFP) (TC 8.A.1) family.</text>
</comment>
<sequence length="377" mass="38587">MTRRTASLALLATALVGTACSKDKEASAANAAPVAQNIGPENIAVANTDTLRSGPAVSGSLVADREARIRAELSGAVLQIFVEPGERVSSGTVLARIDDANVRDAALSARSAVAQATVGAEQAARELQRAKTLVAAGAIAERDVEGATNANLGAQAQLADAKSRLASADKNLRNATIRAPFAGVVAERAVSPGDVVSPGAALFTVIDPRSLKLEASVPTAALGTVRVGATVSFTVNGSDRVLEGRITRVSPMVDAQTKQVKIFASVPNDRNELVSGLFVEGRVAAEKRVGVLVPEAAVDQTGISPMVMRLKNGKVEKVQVQLGLRDESAEKIEVRTGLAGGDTVLLGAARGISVGSSVVVSSPKDATPRAASPVKNN</sequence>
<feature type="domain" description="CusB-like beta-barrel" evidence="3">
    <location>
        <begin position="213"/>
        <end position="286"/>
    </location>
</feature>
<evidence type="ECO:0000259" key="4">
    <source>
        <dbReference type="Pfam" id="PF25973"/>
    </source>
</evidence>
<dbReference type="Pfam" id="PF25954">
    <property type="entry name" value="Beta-barrel_RND_2"/>
    <property type="match status" value="1"/>
</dbReference>
<organism evidence="5 6">
    <name type="scientific">Gemmatimonas groenlandica</name>
    <dbReference type="NCBI Taxonomy" id="2732249"/>
    <lineage>
        <taxon>Bacteria</taxon>
        <taxon>Pseudomonadati</taxon>
        <taxon>Gemmatimonadota</taxon>
        <taxon>Gemmatimonadia</taxon>
        <taxon>Gemmatimonadales</taxon>
        <taxon>Gemmatimonadaceae</taxon>
        <taxon>Gemmatimonas</taxon>
    </lineage>
</organism>
<protein>
    <submittedName>
        <fullName evidence="5">Efflux RND transporter periplasmic adaptor subunit</fullName>
    </submittedName>
</protein>
<dbReference type="Pfam" id="PF25973">
    <property type="entry name" value="BSH_CzcB"/>
    <property type="match status" value="1"/>
</dbReference>
<keyword evidence="6" id="KW-1185">Reference proteome</keyword>
<dbReference type="PROSITE" id="PS51257">
    <property type="entry name" value="PROKAR_LIPOPROTEIN"/>
    <property type="match status" value="1"/>
</dbReference>
<dbReference type="InterPro" id="IPR058792">
    <property type="entry name" value="Beta-barrel_RND_2"/>
</dbReference>
<dbReference type="KEGG" id="ggr:HKW67_19590"/>
<dbReference type="Gene3D" id="2.40.420.20">
    <property type="match status" value="1"/>
</dbReference>
<dbReference type="AlphaFoldDB" id="A0A6M4IXD2"/>
<dbReference type="Gene3D" id="2.40.50.100">
    <property type="match status" value="1"/>
</dbReference>
<feature type="domain" description="CzcB-like barrel-sandwich hybrid" evidence="4">
    <location>
        <begin position="66"/>
        <end position="207"/>
    </location>
</feature>
<accession>A0A6M4IXD2</accession>
<dbReference type="PANTHER" id="PTHR30469">
    <property type="entry name" value="MULTIDRUG RESISTANCE PROTEIN MDTA"/>
    <property type="match status" value="1"/>
</dbReference>
<gene>
    <name evidence="5" type="ORF">HKW67_19590</name>
</gene>
<dbReference type="SUPFAM" id="SSF111369">
    <property type="entry name" value="HlyD-like secretion proteins"/>
    <property type="match status" value="1"/>
</dbReference>
<dbReference type="EMBL" id="CP053085">
    <property type="protein sequence ID" value="QJR37562.1"/>
    <property type="molecule type" value="Genomic_DNA"/>
</dbReference>
<dbReference type="PANTHER" id="PTHR30469:SF15">
    <property type="entry name" value="HLYD FAMILY OF SECRETION PROTEINS"/>
    <property type="match status" value="1"/>
</dbReference>
<dbReference type="Proteomes" id="UP000500938">
    <property type="component" value="Chromosome"/>
</dbReference>
<dbReference type="NCBIfam" id="TIGR01730">
    <property type="entry name" value="RND_mfp"/>
    <property type="match status" value="1"/>
</dbReference>
<dbReference type="GO" id="GO:0015562">
    <property type="term" value="F:efflux transmembrane transporter activity"/>
    <property type="evidence" value="ECO:0007669"/>
    <property type="project" value="TreeGrafter"/>
</dbReference>
<evidence type="ECO:0000256" key="2">
    <source>
        <dbReference type="SAM" id="SignalP"/>
    </source>
</evidence>
<evidence type="ECO:0000259" key="3">
    <source>
        <dbReference type="Pfam" id="PF25954"/>
    </source>
</evidence>
<reference evidence="5 6" key="1">
    <citation type="submission" date="2020-05" db="EMBL/GenBank/DDBJ databases">
        <title>Complete genome sequence of Gemmatimonas greenlandica TET16.</title>
        <authorList>
            <person name="Zeng Y."/>
        </authorList>
    </citation>
    <scope>NUCLEOTIDE SEQUENCE [LARGE SCALE GENOMIC DNA]</scope>
    <source>
        <strain evidence="5 6">TET16</strain>
    </source>
</reference>
<keyword evidence="2" id="KW-0732">Signal</keyword>
<dbReference type="GO" id="GO:1990281">
    <property type="term" value="C:efflux pump complex"/>
    <property type="evidence" value="ECO:0007669"/>
    <property type="project" value="TreeGrafter"/>
</dbReference>
<evidence type="ECO:0000313" key="5">
    <source>
        <dbReference type="EMBL" id="QJR37562.1"/>
    </source>
</evidence>
<dbReference type="InterPro" id="IPR058647">
    <property type="entry name" value="BSH_CzcB-like"/>
</dbReference>
<dbReference type="RefSeq" id="WP_171226997.1">
    <property type="nucleotide sequence ID" value="NZ_CP053085.1"/>
</dbReference>
<name>A0A6M4IXD2_9BACT</name>
<proteinExistence type="inferred from homology"/>